<keyword evidence="3" id="KW-1185">Reference proteome</keyword>
<reference evidence="4" key="1">
    <citation type="submission" date="2025-08" db="UniProtKB">
        <authorList>
            <consortium name="RefSeq"/>
        </authorList>
    </citation>
    <scope>IDENTIFICATION</scope>
    <source>
        <strain evidence="4">11010-0011.00</strain>
        <tissue evidence="4">Whole body</tissue>
    </source>
</reference>
<keyword evidence="1" id="KW-1133">Transmembrane helix</keyword>
<feature type="transmembrane region" description="Helical" evidence="1">
    <location>
        <begin position="225"/>
        <end position="241"/>
    </location>
</feature>
<keyword evidence="1" id="KW-0472">Membrane</keyword>
<evidence type="ECO:0000256" key="1">
    <source>
        <dbReference type="SAM" id="Phobius"/>
    </source>
</evidence>
<organism evidence="3 4">
    <name type="scientific">Drosophila lebanonensis</name>
    <name type="common">Fruit fly</name>
    <name type="synonym">Scaptodrosophila lebanonensis</name>
    <dbReference type="NCBI Taxonomy" id="7225"/>
    <lineage>
        <taxon>Eukaryota</taxon>
        <taxon>Metazoa</taxon>
        <taxon>Ecdysozoa</taxon>
        <taxon>Arthropoda</taxon>
        <taxon>Hexapoda</taxon>
        <taxon>Insecta</taxon>
        <taxon>Pterygota</taxon>
        <taxon>Neoptera</taxon>
        <taxon>Endopterygota</taxon>
        <taxon>Diptera</taxon>
        <taxon>Brachycera</taxon>
        <taxon>Muscomorpha</taxon>
        <taxon>Ephydroidea</taxon>
        <taxon>Drosophilidae</taxon>
        <taxon>Scaptodrosophila</taxon>
    </lineage>
</organism>
<evidence type="ECO:0000313" key="4">
    <source>
        <dbReference type="RefSeq" id="XP_030375548.1"/>
    </source>
</evidence>
<dbReference type="RefSeq" id="XP_030375548.1">
    <property type="nucleotide sequence ID" value="XM_030519688.1"/>
</dbReference>
<sequence length="245" mass="27415">MPHKMRNALNWRSGDCSASLTETTTTTTTCGDCNCACQRLSLNEAHLGEAFSYTHTSSTFLSPCLVLHALLLLLLALSSTLAAPQSCTTCDKNELQTQASENSVEKFRFDHQVTRQDAINALRIFNETYAAQLTSSCNSIKCTDTVYKYCLGQKFINDHCWCEMQHTEEGLPYVPHVCYVGVKAFKPSIGSCFFFEEVKECCCSQVLVEEWRHISGASALSMPKMLLLLCAILGALLRWNWTMMM</sequence>
<dbReference type="Proteomes" id="UP000504634">
    <property type="component" value="Unplaced"/>
</dbReference>
<name>A0A6J2TK79_DROLE</name>
<dbReference type="GeneID" id="115624842"/>
<dbReference type="OrthoDB" id="6610578at2759"/>
<keyword evidence="1" id="KW-0812">Transmembrane</keyword>
<dbReference type="InterPro" id="IPR058250">
    <property type="entry name" value="CCC"/>
</dbReference>
<feature type="domain" description="CCC" evidence="2">
    <location>
        <begin position="109"/>
        <end position="213"/>
    </location>
</feature>
<accession>A0A6J2TK79</accession>
<gene>
    <name evidence="4" type="primary">LOC115624842</name>
</gene>
<dbReference type="AlphaFoldDB" id="A0A6J2TK79"/>
<evidence type="ECO:0000259" key="2">
    <source>
        <dbReference type="Pfam" id="PF26644"/>
    </source>
</evidence>
<evidence type="ECO:0000313" key="3">
    <source>
        <dbReference type="Proteomes" id="UP000504634"/>
    </source>
</evidence>
<protein>
    <submittedName>
        <fullName evidence="4">Uncharacterized protein LOC115624842 isoform X1</fullName>
    </submittedName>
</protein>
<dbReference type="Pfam" id="PF26644">
    <property type="entry name" value="CCC"/>
    <property type="match status" value="1"/>
</dbReference>
<proteinExistence type="predicted"/>